<dbReference type="Gene3D" id="2.160.20.10">
    <property type="entry name" value="Single-stranded right-handed beta-helix, Pectin lyase-like"/>
    <property type="match status" value="1"/>
</dbReference>
<dbReference type="InterPro" id="IPR051801">
    <property type="entry name" value="GH28_Enzymes"/>
</dbReference>
<evidence type="ECO:0000256" key="3">
    <source>
        <dbReference type="ARBA" id="ARBA00023295"/>
    </source>
</evidence>
<dbReference type="InterPro" id="IPR006626">
    <property type="entry name" value="PbH1"/>
</dbReference>
<keyword evidence="2 4" id="KW-0378">Hydrolase</keyword>
<evidence type="ECO:0000313" key="5">
    <source>
        <dbReference type="EMBL" id="MBO8483480.1"/>
    </source>
</evidence>
<dbReference type="SUPFAM" id="SSF51126">
    <property type="entry name" value="Pectin lyase-like"/>
    <property type="match status" value="1"/>
</dbReference>
<keyword evidence="3 4" id="KW-0326">Glycosidase</keyword>
<comment type="caution">
    <text evidence="5">The sequence shown here is derived from an EMBL/GenBank/DDBJ whole genome shotgun (WGS) entry which is preliminary data.</text>
</comment>
<reference evidence="5" key="1">
    <citation type="submission" date="2020-10" db="EMBL/GenBank/DDBJ databases">
        <authorList>
            <person name="Gilroy R."/>
        </authorList>
    </citation>
    <scope>NUCLEOTIDE SEQUENCE</scope>
    <source>
        <strain evidence="5">G3-8215</strain>
    </source>
</reference>
<evidence type="ECO:0000313" key="6">
    <source>
        <dbReference type="Proteomes" id="UP000725002"/>
    </source>
</evidence>
<dbReference type="EMBL" id="JADILV010000036">
    <property type="protein sequence ID" value="MBO8483480.1"/>
    <property type="molecule type" value="Genomic_DNA"/>
</dbReference>
<dbReference type="GO" id="GO:0004650">
    <property type="term" value="F:polygalacturonase activity"/>
    <property type="evidence" value="ECO:0007669"/>
    <property type="project" value="InterPro"/>
</dbReference>
<dbReference type="SMART" id="SM00710">
    <property type="entry name" value="PbH1"/>
    <property type="match status" value="4"/>
</dbReference>
<reference evidence="5" key="2">
    <citation type="journal article" date="2021" name="PeerJ">
        <title>Extensive microbial diversity within the chicken gut microbiome revealed by metagenomics and culture.</title>
        <authorList>
            <person name="Gilroy R."/>
            <person name="Ravi A."/>
            <person name="Getino M."/>
            <person name="Pursley I."/>
            <person name="Horton D.L."/>
            <person name="Alikhan N.F."/>
            <person name="Baker D."/>
            <person name="Gharbi K."/>
            <person name="Hall N."/>
            <person name="Watson M."/>
            <person name="Adriaenssens E.M."/>
            <person name="Foster-Nyarko E."/>
            <person name="Jarju S."/>
            <person name="Secka A."/>
            <person name="Antonio M."/>
            <person name="Oren A."/>
            <person name="Chaudhuri R.R."/>
            <person name="La Ragione R."/>
            <person name="Hildebrand F."/>
            <person name="Pallen M.J."/>
        </authorList>
    </citation>
    <scope>NUCLEOTIDE SEQUENCE</scope>
    <source>
        <strain evidence="5">G3-8215</strain>
    </source>
</reference>
<dbReference type="InterPro" id="IPR012334">
    <property type="entry name" value="Pectin_lyas_fold"/>
</dbReference>
<organism evidence="5 6">
    <name type="scientific">Candidatus Cryptobacteroides avicola</name>
    <dbReference type="NCBI Taxonomy" id="2840757"/>
    <lineage>
        <taxon>Bacteria</taxon>
        <taxon>Pseudomonadati</taxon>
        <taxon>Bacteroidota</taxon>
        <taxon>Bacteroidia</taxon>
        <taxon>Bacteroidales</taxon>
        <taxon>Candidatus Cryptobacteroides</taxon>
    </lineage>
</organism>
<name>A0A940DRH9_9BACT</name>
<proteinExistence type="inferred from homology"/>
<dbReference type="Proteomes" id="UP000725002">
    <property type="component" value="Unassembled WGS sequence"/>
</dbReference>
<evidence type="ECO:0000256" key="4">
    <source>
        <dbReference type="RuleBase" id="RU361169"/>
    </source>
</evidence>
<comment type="similarity">
    <text evidence="1 4">Belongs to the glycosyl hydrolase 28 family.</text>
</comment>
<dbReference type="InterPro" id="IPR000743">
    <property type="entry name" value="Glyco_hydro_28"/>
</dbReference>
<sequence length="502" mass="54984">MVALAAVIFAAGCAHNADGVFDILDYGADRSGKKLSTAAIQSAIDACSEAGGGVVSVPKGDYLVGTLNLRSNVEFRFNTGARLVATTDLSQYQKHNDELAGVFYTEDADNVSITGKGVVFGQGMEFMYADSAKVISGPALDYVRQKGNFRKVYEGIGDGPLYPKDRFHQMIVFSNCTNVELKDFTCIDSPYWCFLVVHCDRVTVDNLKIDNNLVIPNSDGLDIISSSNVNVSDCYISCGDDAIVLAGYDWHFGDPGFKRITRPSENINVSNCILRSRSSAIRIGGWDQNVMSDYSFSNITIFDSNCGVNINIRDYAGIENINFANLDIETRLHTGDWWGQGEPIKITAIRGTENSTGSIRNVRFTNVTTRSENSVYVYAAPECTVENIYFSNFDFKVSQSALAEVSGGNIDLRPTIVQDKELFASDTPVFYAENADWVVLENGTMSWDSNITEPYFTVPVEAVRVSGLVIDNVKAEISPVARSRALLSAEACTDVRNGMVRQ</sequence>
<evidence type="ECO:0000256" key="2">
    <source>
        <dbReference type="ARBA" id="ARBA00022801"/>
    </source>
</evidence>
<dbReference type="AlphaFoldDB" id="A0A940DRH9"/>
<protein>
    <submittedName>
        <fullName evidence="5">Right-handed parallel beta-helix repeat-containing protein</fullName>
    </submittedName>
</protein>
<dbReference type="Pfam" id="PF00295">
    <property type="entry name" value="Glyco_hydro_28"/>
    <property type="match status" value="1"/>
</dbReference>
<accession>A0A940DRH9</accession>
<gene>
    <name evidence="5" type="ORF">IAB75_05140</name>
</gene>
<dbReference type="InterPro" id="IPR011050">
    <property type="entry name" value="Pectin_lyase_fold/virulence"/>
</dbReference>
<evidence type="ECO:0000256" key="1">
    <source>
        <dbReference type="ARBA" id="ARBA00008834"/>
    </source>
</evidence>
<dbReference type="PANTHER" id="PTHR31339">
    <property type="entry name" value="PECTIN LYASE-RELATED"/>
    <property type="match status" value="1"/>
</dbReference>
<dbReference type="GO" id="GO:0005975">
    <property type="term" value="P:carbohydrate metabolic process"/>
    <property type="evidence" value="ECO:0007669"/>
    <property type="project" value="InterPro"/>
</dbReference>
<dbReference type="PANTHER" id="PTHR31339:SF0">
    <property type="entry name" value="PECTIN LYASE-LIKE SUPERFAMILY PROTEIN"/>
    <property type="match status" value="1"/>
</dbReference>